<protein>
    <submittedName>
        <fullName evidence="1">Uncharacterized protein</fullName>
    </submittedName>
</protein>
<accession>A0A1X7IKL5</accession>
<dbReference type="AlphaFoldDB" id="A0A1X7IKL5"/>
<dbReference type="RefSeq" id="WP_085492780.1">
    <property type="nucleotide sequence ID" value="NZ_FXAZ01000001.1"/>
</dbReference>
<reference evidence="1 2" key="1">
    <citation type="submission" date="2017-04" db="EMBL/GenBank/DDBJ databases">
        <authorList>
            <person name="Afonso C.L."/>
            <person name="Miller P.J."/>
            <person name="Scott M.A."/>
            <person name="Spackman E."/>
            <person name="Goraichik I."/>
            <person name="Dimitrov K.M."/>
            <person name="Suarez D.L."/>
            <person name="Swayne D.E."/>
        </authorList>
    </citation>
    <scope>NUCLEOTIDE SEQUENCE [LARGE SCALE GENOMIC DNA]</scope>
    <source>
        <strain evidence="1 2">11</strain>
    </source>
</reference>
<dbReference type="Pfam" id="PF26325">
    <property type="entry name" value="YhjD"/>
    <property type="match status" value="1"/>
</dbReference>
<dbReference type="OrthoDB" id="2910298at2"/>
<proteinExistence type="predicted"/>
<name>A0A1X7IKL5_9BACL</name>
<dbReference type="STRING" id="1852522.SAMN06295960_0524"/>
<dbReference type="Proteomes" id="UP000193834">
    <property type="component" value="Unassembled WGS sequence"/>
</dbReference>
<evidence type="ECO:0000313" key="2">
    <source>
        <dbReference type="Proteomes" id="UP000193834"/>
    </source>
</evidence>
<keyword evidence="2" id="KW-1185">Reference proteome</keyword>
<evidence type="ECO:0000313" key="1">
    <source>
        <dbReference type="EMBL" id="SMG15042.1"/>
    </source>
</evidence>
<organism evidence="1 2">
    <name type="scientific">Paenibacillus aquistagni</name>
    <dbReference type="NCBI Taxonomy" id="1852522"/>
    <lineage>
        <taxon>Bacteria</taxon>
        <taxon>Bacillati</taxon>
        <taxon>Bacillota</taxon>
        <taxon>Bacilli</taxon>
        <taxon>Bacillales</taxon>
        <taxon>Paenibacillaceae</taxon>
        <taxon>Paenibacillus</taxon>
    </lineage>
</organism>
<dbReference type="InterPro" id="IPR058600">
    <property type="entry name" value="YhjD-like"/>
</dbReference>
<gene>
    <name evidence="1" type="ORF">SAMN06295960_0524</name>
</gene>
<sequence>MTKRAAPLETEEDLHLIKECVLLPILLDALERDLSVLGKTPLKMGAFYSMLLRRAQDQITMDLVRLRKQMRAHGLKIYEERRTELGVEAHYLCRGYHHKCSMLWGYVRAELHTRLSAYFNMEWRGTL</sequence>
<dbReference type="EMBL" id="FXAZ01000001">
    <property type="protein sequence ID" value="SMG15042.1"/>
    <property type="molecule type" value="Genomic_DNA"/>
</dbReference>